<feature type="transmembrane region" description="Helical" evidence="1">
    <location>
        <begin position="31"/>
        <end position="48"/>
    </location>
</feature>
<accession>A0A090QJ60</accession>
<evidence type="ECO:0000256" key="1">
    <source>
        <dbReference type="SAM" id="Phobius"/>
    </source>
</evidence>
<evidence type="ECO:0000313" key="3">
    <source>
        <dbReference type="Proteomes" id="UP000029227"/>
    </source>
</evidence>
<keyword evidence="1" id="KW-1133">Transmembrane helix</keyword>
<proteinExistence type="predicted"/>
<dbReference type="STRING" id="754436.JCM19237_5844"/>
<reference evidence="2 3" key="1">
    <citation type="journal article" date="2014" name="Genome Announc.">
        <title>Draft Genome Sequences of Two Vibrionaceae Species, Vibrio ponticus C121 and Photobacterium aphoticum C119, Isolated as Coral Reef Microbiota.</title>
        <authorList>
            <person name="Al-saari N."/>
            <person name="Meirelles P.M."/>
            <person name="Mino S."/>
            <person name="Suda W."/>
            <person name="Oshima K."/>
            <person name="Hattori M."/>
            <person name="Ohkuma M."/>
            <person name="Thompson F.L."/>
            <person name="Gomez-Gil B."/>
            <person name="Sawabe T."/>
            <person name="Sawabe T."/>
        </authorList>
    </citation>
    <scope>NUCLEOTIDE SEQUENCE [LARGE SCALE GENOMIC DNA]</scope>
    <source>
        <strain evidence="2 3">JCM 19237</strain>
    </source>
</reference>
<keyword evidence="1" id="KW-0812">Transmembrane</keyword>
<dbReference type="Proteomes" id="UP000029227">
    <property type="component" value="Unassembled WGS sequence"/>
</dbReference>
<evidence type="ECO:0000313" key="2">
    <source>
        <dbReference type="EMBL" id="GAL02951.1"/>
    </source>
</evidence>
<keyword evidence="1" id="KW-0472">Membrane</keyword>
<protein>
    <submittedName>
        <fullName evidence="2">Uncharacterized protein</fullName>
    </submittedName>
</protein>
<sequence>MPLLFWPLLLGTVGFVGGLFTGEAVGRTLKILVAVLMGFWLLNITGVTK</sequence>
<gene>
    <name evidence="2" type="ORF">JCM19237_5844</name>
</gene>
<dbReference type="EMBL" id="BBMN01000001">
    <property type="protein sequence ID" value="GAL02951.1"/>
    <property type="molecule type" value="Genomic_DNA"/>
</dbReference>
<comment type="caution">
    <text evidence="2">The sequence shown here is derived from an EMBL/GenBank/DDBJ whole genome shotgun (WGS) entry which is preliminary data.</text>
</comment>
<organism evidence="2 3">
    <name type="scientific">Photobacterium aphoticum</name>
    <dbReference type="NCBI Taxonomy" id="754436"/>
    <lineage>
        <taxon>Bacteria</taxon>
        <taxon>Pseudomonadati</taxon>
        <taxon>Pseudomonadota</taxon>
        <taxon>Gammaproteobacteria</taxon>
        <taxon>Vibrionales</taxon>
        <taxon>Vibrionaceae</taxon>
        <taxon>Photobacterium</taxon>
    </lineage>
</organism>
<name>A0A090QJ60_9GAMM</name>
<dbReference type="AlphaFoldDB" id="A0A090QJ60"/>